<dbReference type="Proteomes" id="UP000611640">
    <property type="component" value="Chromosome"/>
</dbReference>
<dbReference type="PANTHER" id="PTHR45947">
    <property type="entry name" value="SULFOQUINOVOSYL TRANSFERASE SQD2"/>
    <property type="match status" value="1"/>
</dbReference>
<organism evidence="4 5">
    <name type="scientific">Actinocatenispora thailandica</name>
    <dbReference type="NCBI Taxonomy" id="227318"/>
    <lineage>
        <taxon>Bacteria</taxon>
        <taxon>Bacillati</taxon>
        <taxon>Actinomycetota</taxon>
        <taxon>Actinomycetes</taxon>
        <taxon>Micromonosporales</taxon>
        <taxon>Micromonosporaceae</taxon>
        <taxon>Actinocatenispora</taxon>
    </lineage>
</organism>
<name>A0A7R7I0L9_9ACTN</name>
<dbReference type="GO" id="GO:0016757">
    <property type="term" value="F:glycosyltransferase activity"/>
    <property type="evidence" value="ECO:0007669"/>
    <property type="project" value="UniProtKB-KW"/>
</dbReference>
<protein>
    <submittedName>
        <fullName evidence="4">Glycosyl transferase</fullName>
    </submittedName>
</protein>
<accession>A0A7R7I0L9</accession>
<evidence type="ECO:0000256" key="2">
    <source>
        <dbReference type="ARBA" id="ARBA00022679"/>
    </source>
</evidence>
<keyword evidence="2 4" id="KW-0808">Transferase</keyword>
<dbReference type="CDD" id="cd03801">
    <property type="entry name" value="GT4_PimA-like"/>
    <property type="match status" value="1"/>
</dbReference>
<dbReference type="Pfam" id="PF13439">
    <property type="entry name" value="Glyco_transf_4"/>
    <property type="match status" value="1"/>
</dbReference>
<dbReference type="KEGG" id="atl:Athai_62540"/>
<dbReference type="InterPro" id="IPR050194">
    <property type="entry name" value="Glycosyltransferase_grp1"/>
</dbReference>
<dbReference type="Pfam" id="PF13692">
    <property type="entry name" value="Glyco_trans_1_4"/>
    <property type="match status" value="1"/>
</dbReference>
<gene>
    <name evidence="4" type="ORF">Athai_62540</name>
</gene>
<dbReference type="AlphaFoldDB" id="A0A7R7I0L9"/>
<sequence>MKVVIAHNLYSSAQPSGENEIVEAESRQLAAAGITVLPLLRRSDDIAALPAARKALLPFSPIYNAGAQRELTALIRRERPDVLHLHNPYPLLSPWVVRTAHRHGVPVVQTVHNYRHVCAAATYFRDGHPCHDCLGRRFPTPAIRHSCYRGSTAQSVVMATTLAVHRPTWRSVDRYVALAPHLADHLKTFGITDEQITVKPNGIPDPGPLDDSTGDGFLFFGRLTPEKGVDLLLDAWQRHADGDAGTLRIAGDGPLRGRVEAVAAARADVEYLGLVDHTEVVPGLIRAASVVVVPSTYADALPTVILEALASGRPVLGTDVGGTPYLLGLDPAHQPADPAPGWVVEPEPAALAEALAMARLRAAPLRPAARHRYQTAFAPDVLLRRLIDLYEEVAADTATATNQDVR</sequence>
<evidence type="ECO:0000259" key="3">
    <source>
        <dbReference type="Pfam" id="PF13439"/>
    </source>
</evidence>
<dbReference type="InterPro" id="IPR028098">
    <property type="entry name" value="Glyco_trans_4-like_N"/>
</dbReference>
<dbReference type="EMBL" id="AP023355">
    <property type="protein sequence ID" value="BCJ38751.1"/>
    <property type="molecule type" value="Genomic_DNA"/>
</dbReference>
<evidence type="ECO:0000256" key="1">
    <source>
        <dbReference type="ARBA" id="ARBA00022676"/>
    </source>
</evidence>
<dbReference type="RefSeq" id="WP_203964739.1">
    <property type="nucleotide sequence ID" value="NZ_AP023355.1"/>
</dbReference>
<evidence type="ECO:0000313" key="5">
    <source>
        <dbReference type="Proteomes" id="UP000611640"/>
    </source>
</evidence>
<keyword evidence="1" id="KW-0328">Glycosyltransferase</keyword>
<reference evidence="4 5" key="1">
    <citation type="submission" date="2020-08" db="EMBL/GenBank/DDBJ databases">
        <title>Whole genome shotgun sequence of Actinocatenispora thailandica NBRC 105041.</title>
        <authorList>
            <person name="Komaki H."/>
            <person name="Tamura T."/>
        </authorList>
    </citation>
    <scope>NUCLEOTIDE SEQUENCE [LARGE SCALE GENOMIC DNA]</scope>
    <source>
        <strain evidence="4 5">NBRC 105041</strain>
    </source>
</reference>
<dbReference type="Gene3D" id="3.40.50.2000">
    <property type="entry name" value="Glycogen Phosphorylase B"/>
    <property type="match status" value="2"/>
</dbReference>
<dbReference type="SUPFAM" id="SSF53756">
    <property type="entry name" value="UDP-Glycosyltransferase/glycogen phosphorylase"/>
    <property type="match status" value="1"/>
</dbReference>
<dbReference type="PANTHER" id="PTHR45947:SF13">
    <property type="entry name" value="TRANSFERASE"/>
    <property type="match status" value="1"/>
</dbReference>
<keyword evidence="5" id="KW-1185">Reference proteome</keyword>
<proteinExistence type="predicted"/>
<evidence type="ECO:0000313" key="4">
    <source>
        <dbReference type="EMBL" id="BCJ38751.1"/>
    </source>
</evidence>
<feature type="domain" description="Glycosyltransferase subfamily 4-like N-terminal" evidence="3">
    <location>
        <begin position="24"/>
        <end position="203"/>
    </location>
</feature>
<dbReference type="GO" id="GO:1901137">
    <property type="term" value="P:carbohydrate derivative biosynthetic process"/>
    <property type="evidence" value="ECO:0007669"/>
    <property type="project" value="UniProtKB-ARBA"/>
</dbReference>